<comment type="caution">
    <text evidence="5">The sequence shown here is derived from an EMBL/GenBank/DDBJ whole genome shotgun (WGS) entry which is preliminary data.</text>
</comment>
<dbReference type="GO" id="GO:0004053">
    <property type="term" value="F:arginase activity"/>
    <property type="evidence" value="ECO:0007669"/>
    <property type="project" value="TreeGrafter"/>
</dbReference>
<dbReference type="GO" id="GO:0005737">
    <property type="term" value="C:cytoplasm"/>
    <property type="evidence" value="ECO:0007669"/>
    <property type="project" value="TreeGrafter"/>
</dbReference>
<evidence type="ECO:0000256" key="3">
    <source>
        <dbReference type="ARBA" id="ARBA00023211"/>
    </source>
</evidence>
<keyword evidence="2" id="KW-0378">Hydrolase</keyword>
<dbReference type="Gene3D" id="3.40.800.10">
    <property type="entry name" value="Ureohydrolase domain"/>
    <property type="match status" value="1"/>
</dbReference>
<keyword evidence="1" id="KW-0479">Metal-binding</keyword>
<dbReference type="Proteomes" id="UP000248333">
    <property type="component" value="Unassembled WGS sequence"/>
</dbReference>
<dbReference type="Pfam" id="PF00491">
    <property type="entry name" value="Arginase"/>
    <property type="match status" value="1"/>
</dbReference>
<dbReference type="EMBL" id="PYBV01000043">
    <property type="protein sequence ID" value="PYC65604.1"/>
    <property type="molecule type" value="Genomic_DNA"/>
</dbReference>
<evidence type="ECO:0000256" key="2">
    <source>
        <dbReference type="ARBA" id="ARBA00022801"/>
    </source>
</evidence>
<dbReference type="CDD" id="cd09999">
    <property type="entry name" value="Arginase-like_1"/>
    <property type="match status" value="1"/>
</dbReference>
<dbReference type="InterPro" id="IPR006035">
    <property type="entry name" value="Ureohydrolase"/>
</dbReference>
<evidence type="ECO:0000313" key="5">
    <source>
        <dbReference type="EMBL" id="PYC65604.1"/>
    </source>
</evidence>
<accession>A0A318NCS0</accession>
<comment type="similarity">
    <text evidence="4">Belongs to the arginase family.</text>
</comment>
<evidence type="ECO:0000313" key="6">
    <source>
        <dbReference type="Proteomes" id="UP000248333"/>
    </source>
</evidence>
<dbReference type="InterPro" id="IPR023696">
    <property type="entry name" value="Ureohydrolase_dom_sf"/>
</dbReference>
<dbReference type="PROSITE" id="PS51409">
    <property type="entry name" value="ARGINASE_2"/>
    <property type="match status" value="1"/>
</dbReference>
<name>A0A318NCS0_9ACTN</name>
<proteinExistence type="inferred from homology"/>
<organism evidence="5 6">
    <name type="scientific">Micromonospora arborensis</name>
    <dbReference type="NCBI Taxonomy" id="2116518"/>
    <lineage>
        <taxon>Bacteria</taxon>
        <taxon>Bacillati</taxon>
        <taxon>Actinomycetota</taxon>
        <taxon>Actinomycetes</taxon>
        <taxon>Micromonosporales</taxon>
        <taxon>Micromonosporaceae</taxon>
        <taxon>Micromonospora</taxon>
    </lineage>
</organism>
<gene>
    <name evidence="5" type="ORF">C7C45_28155</name>
</gene>
<dbReference type="GO" id="GO:0030145">
    <property type="term" value="F:manganese ion binding"/>
    <property type="evidence" value="ECO:0007669"/>
    <property type="project" value="TreeGrafter"/>
</dbReference>
<dbReference type="AlphaFoldDB" id="A0A318NCS0"/>
<keyword evidence="6" id="KW-1185">Reference proteome</keyword>
<sequence>MFHRSLLALARPDPGPRRTPMRLLTQKAGLVPHRTLIVIRVAGTLPDSQPRHRKRPGHHSARYAPNVRWMIVDAPLDSSGAGRGEERAPAALRRAGLLDALAAEDDGRVDEARLRDSTRDPASGVIGAAELPRAGAAVSARVAALISDGHRPLVLGGDCAILPGICRALPPTTELWFVDAHPDFLDGVTSPTGEAADMDLSVVTGHGPAAAVGPDDALLDPNRVHLLGHRPPTDESSRVEAARIDPAIHQLPAVEVLRRGAAAVGAGLVAGGDGPAWLHLDLDVVDPRDLPAVTYPEPDGLRWADLIALVTPLARADRLLGMSVTDLNTDEDPDGRHTRRVVEVLAQVLGD</sequence>
<evidence type="ECO:0000256" key="4">
    <source>
        <dbReference type="PROSITE-ProRule" id="PRU00742"/>
    </source>
</evidence>
<dbReference type="PANTHER" id="PTHR43782">
    <property type="entry name" value="ARGINASE"/>
    <property type="match status" value="1"/>
</dbReference>
<keyword evidence="3" id="KW-0464">Manganese</keyword>
<dbReference type="PANTHER" id="PTHR43782:SF3">
    <property type="entry name" value="ARGINASE"/>
    <property type="match status" value="1"/>
</dbReference>
<dbReference type="SUPFAM" id="SSF52768">
    <property type="entry name" value="Arginase/deacetylase"/>
    <property type="match status" value="1"/>
</dbReference>
<reference evidence="5 6" key="1">
    <citation type="submission" date="2018-03" db="EMBL/GenBank/DDBJ databases">
        <title>Bioinformatic expansion and discovery of thiopeptide antibiotics.</title>
        <authorList>
            <person name="Schwalen C.J."/>
            <person name="Hudson G.A."/>
            <person name="Mitchell D.A."/>
        </authorList>
    </citation>
    <scope>NUCLEOTIDE SEQUENCE [LARGE SCALE GENOMIC DNA]</scope>
    <source>
        <strain evidence="5 6">NRRL 8041</strain>
    </source>
</reference>
<dbReference type="OrthoDB" id="7331788at2"/>
<evidence type="ECO:0000256" key="1">
    <source>
        <dbReference type="ARBA" id="ARBA00022723"/>
    </source>
</evidence>
<protein>
    <submittedName>
        <fullName evidence="5">Arginase</fullName>
    </submittedName>
</protein>